<dbReference type="Proteomes" id="UP001358586">
    <property type="component" value="Chromosome 8"/>
</dbReference>
<sequence length="144" mass="16675">MFPFFLRLDFSQIQMALFMPILILTISNSRITSWCHGMDSTIQIWKTLSNLYSSKTTSKLMYYRQALHSQKKGELSMKDFLMKIKMFYDQLERCGEVISEPEHVTTILNGLPPEYESVLTVITSTVQYNVQGISTVLFDAKARK</sequence>
<dbReference type="PANTHER" id="PTHR47481">
    <property type="match status" value="1"/>
</dbReference>
<protein>
    <recommendedName>
        <fullName evidence="3">Retrovirus-related Pol polyprotein from transposon TNT 1-94</fullName>
    </recommendedName>
</protein>
<organism evidence="1 2">
    <name type="scientific">Gossypium arboreum</name>
    <name type="common">Tree cotton</name>
    <name type="synonym">Gossypium nanking</name>
    <dbReference type="NCBI Taxonomy" id="29729"/>
    <lineage>
        <taxon>Eukaryota</taxon>
        <taxon>Viridiplantae</taxon>
        <taxon>Streptophyta</taxon>
        <taxon>Embryophyta</taxon>
        <taxon>Tracheophyta</taxon>
        <taxon>Spermatophyta</taxon>
        <taxon>Magnoliopsida</taxon>
        <taxon>eudicotyledons</taxon>
        <taxon>Gunneridae</taxon>
        <taxon>Pentapetalae</taxon>
        <taxon>rosids</taxon>
        <taxon>malvids</taxon>
        <taxon>Malvales</taxon>
        <taxon>Malvaceae</taxon>
        <taxon>Malvoideae</taxon>
        <taxon>Gossypium</taxon>
    </lineage>
</organism>
<dbReference type="EMBL" id="JARKNE010000008">
    <property type="protein sequence ID" value="KAK5812588.1"/>
    <property type="molecule type" value="Genomic_DNA"/>
</dbReference>
<evidence type="ECO:0008006" key="3">
    <source>
        <dbReference type="Google" id="ProtNLM"/>
    </source>
</evidence>
<comment type="caution">
    <text evidence="1">The sequence shown here is derived from an EMBL/GenBank/DDBJ whole genome shotgun (WGS) entry which is preliminary data.</text>
</comment>
<reference evidence="1 2" key="1">
    <citation type="submission" date="2023-03" db="EMBL/GenBank/DDBJ databases">
        <title>WGS of Gossypium arboreum.</title>
        <authorList>
            <person name="Yu D."/>
        </authorList>
    </citation>
    <scope>NUCLEOTIDE SEQUENCE [LARGE SCALE GENOMIC DNA]</scope>
    <source>
        <tissue evidence="1">Leaf</tissue>
    </source>
</reference>
<gene>
    <name evidence="1" type="ORF">PVK06_028024</name>
</gene>
<keyword evidence="2" id="KW-1185">Reference proteome</keyword>
<accession>A0ABR0P1Y7</accession>
<name>A0ABR0P1Y7_GOSAR</name>
<evidence type="ECO:0000313" key="1">
    <source>
        <dbReference type="EMBL" id="KAK5812588.1"/>
    </source>
</evidence>
<dbReference type="PANTHER" id="PTHR47481:SF30">
    <property type="entry name" value="CCHC-TYPE DOMAIN-CONTAINING PROTEIN"/>
    <property type="match status" value="1"/>
</dbReference>
<proteinExistence type="predicted"/>
<evidence type="ECO:0000313" key="2">
    <source>
        <dbReference type="Proteomes" id="UP001358586"/>
    </source>
</evidence>
<dbReference type="Pfam" id="PF14223">
    <property type="entry name" value="Retrotran_gag_2"/>
    <property type="match status" value="1"/>
</dbReference>